<proteinExistence type="predicted"/>
<dbReference type="RefSeq" id="WP_077993120.1">
    <property type="nucleotide sequence ID" value="NZ_CP015625.1"/>
</dbReference>
<evidence type="ECO:0000313" key="2">
    <source>
        <dbReference type="Proteomes" id="UP000189632"/>
    </source>
</evidence>
<name>A0A1U9MJG6_9HYPH</name>
<gene>
    <name evidence="1" type="ORF">BBC0122_017120</name>
</gene>
<organism evidence="1 2">
    <name type="scientific">Bartonella choladocola</name>
    <dbReference type="NCBI Taxonomy" id="2750995"/>
    <lineage>
        <taxon>Bacteria</taxon>
        <taxon>Pseudomonadati</taxon>
        <taxon>Pseudomonadota</taxon>
        <taxon>Alphaproteobacteria</taxon>
        <taxon>Hyphomicrobiales</taxon>
        <taxon>Bartonellaceae</taxon>
        <taxon>Bartonella</taxon>
    </lineage>
</organism>
<dbReference type="EMBL" id="CP015625">
    <property type="protein sequence ID" value="AQT47812.1"/>
    <property type="molecule type" value="Genomic_DNA"/>
</dbReference>
<keyword evidence="2" id="KW-1185">Reference proteome</keyword>
<sequence length="89" mass="10543">MRVFPFRQCFLWELNALPVFHLVVGASLNCGAPHCTDRFRCFIPPNKINNIKQAMNYQKIKNKTENRQNKNIFIRADQWVMLEITANYI</sequence>
<dbReference type="Proteomes" id="UP000189632">
    <property type="component" value="Chromosome"/>
</dbReference>
<reference evidence="1 2" key="1">
    <citation type="submission" date="2016-11" db="EMBL/GenBank/DDBJ databases">
        <title>Comparative genomics of Bartonella apis.</title>
        <authorList>
            <person name="Engel P."/>
        </authorList>
    </citation>
    <scope>NUCLEOTIDE SEQUENCE [LARGE SCALE GENOMIC DNA]</scope>
    <source>
        <strain evidence="1 2">BBC0122</strain>
    </source>
</reference>
<accession>A0A1U9MJG6</accession>
<evidence type="ECO:0000313" key="1">
    <source>
        <dbReference type="EMBL" id="AQT47812.1"/>
    </source>
</evidence>
<dbReference type="KEGG" id="bapi:BBC0122_017120"/>
<dbReference type="AlphaFoldDB" id="A0A1U9MJG6"/>
<protein>
    <submittedName>
        <fullName evidence="1">Uncharacterized protein</fullName>
    </submittedName>
</protein>